<proteinExistence type="predicted"/>
<accession>A0A392W4Z4</accession>
<sequence>SLLRCLLVVVHARYIVRGVAI</sequence>
<dbReference type="EMBL" id="LXQA011367297">
    <property type="protein sequence ID" value="MCI94819.1"/>
    <property type="molecule type" value="Genomic_DNA"/>
</dbReference>
<evidence type="ECO:0000313" key="1">
    <source>
        <dbReference type="EMBL" id="MCI94819.1"/>
    </source>
</evidence>
<organism evidence="1 2">
    <name type="scientific">Trifolium medium</name>
    <dbReference type="NCBI Taxonomy" id="97028"/>
    <lineage>
        <taxon>Eukaryota</taxon>
        <taxon>Viridiplantae</taxon>
        <taxon>Streptophyta</taxon>
        <taxon>Embryophyta</taxon>
        <taxon>Tracheophyta</taxon>
        <taxon>Spermatophyta</taxon>
        <taxon>Magnoliopsida</taxon>
        <taxon>eudicotyledons</taxon>
        <taxon>Gunneridae</taxon>
        <taxon>Pentapetalae</taxon>
        <taxon>rosids</taxon>
        <taxon>fabids</taxon>
        <taxon>Fabales</taxon>
        <taxon>Fabaceae</taxon>
        <taxon>Papilionoideae</taxon>
        <taxon>50 kb inversion clade</taxon>
        <taxon>NPAAA clade</taxon>
        <taxon>Hologalegina</taxon>
        <taxon>IRL clade</taxon>
        <taxon>Trifolieae</taxon>
        <taxon>Trifolium</taxon>
    </lineage>
</organism>
<name>A0A392W4Z4_9FABA</name>
<keyword evidence="2" id="KW-1185">Reference proteome</keyword>
<dbReference type="AlphaFoldDB" id="A0A392W4Z4"/>
<protein>
    <submittedName>
        <fullName evidence="1">Uncharacterized protein</fullName>
    </submittedName>
</protein>
<dbReference type="Proteomes" id="UP000265520">
    <property type="component" value="Unassembled WGS sequence"/>
</dbReference>
<evidence type="ECO:0000313" key="2">
    <source>
        <dbReference type="Proteomes" id="UP000265520"/>
    </source>
</evidence>
<feature type="non-terminal residue" evidence="1">
    <location>
        <position position="1"/>
    </location>
</feature>
<reference evidence="1 2" key="1">
    <citation type="journal article" date="2018" name="Front. Plant Sci.">
        <title>Red Clover (Trifolium pratense) and Zigzag Clover (T. medium) - A Picture of Genomic Similarities and Differences.</title>
        <authorList>
            <person name="Dluhosova J."/>
            <person name="Istvanek J."/>
            <person name="Nedelnik J."/>
            <person name="Repkova J."/>
        </authorList>
    </citation>
    <scope>NUCLEOTIDE SEQUENCE [LARGE SCALE GENOMIC DNA]</scope>
    <source>
        <strain evidence="2">cv. 10/8</strain>
        <tissue evidence="1">Leaf</tissue>
    </source>
</reference>
<comment type="caution">
    <text evidence="1">The sequence shown here is derived from an EMBL/GenBank/DDBJ whole genome shotgun (WGS) entry which is preliminary data.</text>
</comment>